<dbReference type="InterPro" id="IPR029058">
    <property type="entry name" value="AB_hydrolase_fold"/>
</dbReference>
<dbReference type="Pfam" id="PF12146">
    <property type="entry name" value="Hydrolase_4"/>
    <property type="match status" value="1"/>
</dbReference>
<dbReference type="SUPFAM" id="SSF53474">
    <property type="entry name" value="alpha/beta-Hydrolases"/>
    <property type="match status" value="1"/>
</dbReference>
<keyword evidence="3" id="KW-1185">Reference proteome</keyword>
<dbReference type="OrthoDB" id="9806902at2"/>
<gene>
    <name evidence="2" type="ORF">BSZ32_02580</name>
</gene>
<dbReference type="Proteomes" id="UP000239907">
    <property type="component" value="Unassembled WGS sequence"/>
</dbReference>
<dbReference type="InterPro" id="IPR022742">
    <property type="entry name" value="Hydrolase_4"/>
</dbReference>
<dbReference type="InterPro" id="IPR051044">
    <property type="entry name" value="MAG_DAG_Lipase"/>
</dbReference>
<dbReference type="AlphaFoldDB" id="A0A2S7TXP2"/>
<evidence type="ECO:0000259" key="1">
    <source>
        <dbReference type="Pfam" id="PF12146"/>
    </source>
</evidence>
<proteinExistence type="predicted"/>
<evidence type="ECO:0000313" key="3">
    <source>
        <dbReference type="Proteomes" id="UP000239907"/>
    </source>
</evidence>
<name>A0A2S7TXP2_9BACT</name>
<dbReference type="RefSeq" id="WP_105041976.1">
    <property type="nucleotide sequence ID" value="NZ_MQWA01000001.1"/>
</dbReference>
<dbReference type="PANTHER" id="PTHR11614">
    <property type="entry name" value="PHOSPHOLIPASE-RELATED"/>
    <property type="match status" value="1"/>
</dbReference>
<sequence>MRAEYTHITVDETELHRMTLLPDEGVECTAACIFSHGQGDYGERYLDVLHPFTDRGIKCIVTDHQGHGRSTGKRGHIDSTQFIDKVIASNLAATGDLPTGIAGHSMGGLLTLRHLSLSLRGDLPIPEFCWVNAPLLHPGNGRPDWFIRMANVLASITPSATIRTGVTPEMCRLEDSSAGRLPKDPLSLGHRRVSIGWGSELIRIANFSQTTLLNKSYNQPFLFTQGGADSVCPESKAETFFTKLDWPTMQYQCFPGMLHETFAEPKRFELFETLGCWIDAYFLAQQKTHT</sequence>
<feature type="domain" description="Serine aminopeptidase S33" evidence="1">
    <location>
        <begin position="29"/>
        <end position="265"/>
    </location>
</feature>
<organism evidence="2 3">
    <name type="scientific">Rubritalea profundi</name>
    <dbReference type="NCBI Taxonomy" id="1658618"/>
    <lineage>
        <taxon>Bacteria</taxon>
        <taxon>Pseudomonadati</taxon>
        <taxon>Verrucomicrobiota</taxon>
        <taxon>Verrucomicrobiia</taxon>
        <taxon>Verrucomicrobiales</taxon>
        <taxon>Rubritaleaceae</taxon>
        <taxon>Rubritalea</taxon>
    </lineage>
</organism>
<evidence type="ECO:0000313" key="2">
    <source>
        <dbReference type="EMBL" id="PQJ27489.1"/>
    </source>
</evidence>
<protein>
    <recommendedName>
        <fullName evidence="1">Serine aminopeptidase S33 domain-containing protein</fullName>
    </recommendedName>
</protein>
<comment type="caution">
    <text evidence="2">The sequence shown here is derived from an EMBL/GenBank/DDBJ whole genome shotgun (WGS) entry which is preliminary data.</text>
</comment>
<dbReference type="Gene3D" id="3.40.50.1820">
    <property type="entry name" value="alpha/beta hydrolase"/>
    <property type="match status" value="1"/>
</dbReference>
<accession>A0A2S7TXP2</accession>
<dbReference type="EMBL" id="MQWA01000001">
    <property type="protein sequence ID" value="PQJ27489.1"/>
    <property type="molecule type" value="Genomic_DNA"/>
</dbReference>
<reference evidence="2 3" key="1">
    <citation type="submission" date="2016-12" db="EMBL/GenBank/DDBJ databases">
        <title>Study of bacterial adaptation to deep sea.</title>
        <authorList>
            <person name="Song J."/>
            <person name="Yoshizawa S."/>
            <person name="Kogure K."/>
        </authorList>
    </citation>
    <scope>NUCLEOTIDE SEQUENCE [LARGE SCALE GENOMIC DNA]</scope>
    <source>
        <strain evidence="2 3">SAORIC-165</strain>
    </source>
</reference>